<dbReference type="SUPFAM" id="SSF55729">
    <property type="entry name" value="Acyl-CoA N-acyltransferases (Nat)"/>
    <property type="match status" value="2"/>
</dbReference>
<evidence type="ECO:0000259" key="1">
    <source>
        <dbReference type="PROSITE" id="PS51186"/>
    </source>
</evidence>
<dbReference type="InterPro" id="IPR000182">
    <property type="entry name" value="GNAT_dom"/>
</dbReference>
<organism evidence="2 3">
    <name type="scientific">Microlunatus ginsengisoli</name>
    <dbReference type="NCBI Taxonomy" id="363863"/>
    <lineage>
        <taxon>Bacteria</taxon>
        <taxon>Bacillati</taxon>
        <taxon>Actinomycetota</taxon>
        <taxon>Actinomycetes</taxon>
        <taxon>Propionibacteriales</taxon>
        <taxon>Propionibacteriaceae</taxon>
        <taxon>Microlunatus</taxon>
    </lineage>
</organism>
<dbReference type="EMBL" id="BAABAB010000050">
    <property type="protein sequence ID" value="GAA3640787.1"/>
    <property type="molecule type" value="Genomic_DNA"/>
</dbReference>
<gene>
    <name evidence="2" type="ORF">GCM10022236_49270</name>
</gene>
<dbReference type="RefSeq" id="WP_344809643.1">
    <property type="nucleotide sequence ID" value="NZ_BAABAB010000050.1"/>
</dbReference>
<accession>A0ABP7AVJ9</accession>
<reference evidence="3" key="1">
    <citation type="journal article" date="2019" name="Int. J. Syst. Evol. Microbiol.">
        <title>The Global Catalogue of Microorganisms (GCM) 10K type strain sequencing project: providing services to taxonomists for standard genome sequencing and annotation.</title>
        <authorList>
            <consortium name="The Broad Institute Genomics Platform"/>
            <consortium name="The Broad Institute Genome Sequencing Center for Infectious Disease"/>
            <person name="Wu L."/>
            <person name="Ma J."/>
        </authorList>
    </citation>
    <scope>NUCLEOTIDE SEQUENCE [LARGE SCALE GENOMIC DNA]</scope>
    <source>
        <strain evidence="3">JCM 16929</strain>
    </source>
</reference>
<name>A0ABP7AVJ9_9ACTN</name>
<dbReference type="PROSITE" id="PS51186">
    <property type="entry name" value="GNAT"/>
    <property type="match status" value="1"/>
</dbReference>
<evidence type="ECO:0000313" key="2">
    <source>
        <dbReference type="EMBL" id="GAA3640787.1"/>
    </source>
</evidence>
<dbReference type="Proteomes" id="UP001501490">
    <property type="component" value="Unassembled WGS sequence"/>
</dbReference>
<dbReference type="InterPro" id="IPR016181">
    <property type="entry name" value="Acyl_CoA_acyltransferase"/>
</dbReference>
<feature type="domain" description="N-acetyltransferase" evidence="1">
    <location>
        <begin position="1"/>
        <end position="162"/>
    </location>
</feature>
<dbReference type="Pfam" id="PF00583">
    <property type="entry name" value="Acetyltransf_1"/>
    <property type="match status" value="1"/>
</dbReference>
<protein>
    <submittedName>
        <fullName evidence="2">GNAT family N-acetyltransferase</fullName>
    </submittedName>
</protein>
<proteinExistence type="predicted"/>
<dbReference type="CDD" id="cd04301">
    <property type="entry name" value="NAT_SF"/>
    <property type="match status" value="1"/>
</dbReference>
<sequence length="336" mass="37943">MEIRELTADALADDDVVRQLYEVSRRAQLFGRESQPFWSFQEFAGALRSTDIGERQEVFAAYDGDRLVAGAILWSFLLDNTEKAWFELSVDVPDRRRGIGRALATRLEELARADGRTLILSDAKLPFDDREAHGYRRFAEACGYQLSNYEVVRHLPLPVPDDRIEEWIAEATPRLEGYTLHTYVDEMPADLVESLCVLLGQLGVDAPTGAVDFEEEAMTPERFAEMLERDTAMGRSRFETVALTPDRQVVAQSTLSVPRSGGTEVFQWGTFVHRQHRGHKLGLAAKAVNLRAVQSFRDDLTLVTTQNAETNGYMVSINERMGFRPVEVSAEFVKHL</sequence>
<evidence type="ECO:0000313" key="3">
    <source>
        <dbReference type="Proteomes" id="UP001501490"/>
    </source>
</evidence>
<dbReference type="Gene3D" id="3.40.630.30">
    <property type="match status" value="1"/>
</dbReference>
<keyword evidence="3" id="KW-1185">Reference proteome</keyword>
<comment type="caution">
    <text evidence="2">The sequence shown here is derived from an EMBL/GenBank/DDBJ whole genome shotgun (WGS) entry which is preliminary data.</text>
</comment>